<dbReference type="Proteomes" id="UP001207918">
    <property type="component" value="Unassembled WGS sequence"/>
</dbReference>
<name>A0ABT3PHJ2_9BACT</name>
<keyword evidence="1" id="KW-0472">Membrane</keyword>
<keyword evidence="1" id="KW-0812">Transmembrane</keyword>
<evidence type="ECO:0000256" key="1">
    <source>
        <dbReference type="SAM" id="Phobius"/>
    </source>
</evidence>
<comment type="caution">
    <text evidence="2">The sequence shown here is derived from an EMBL/GenBank/DDBJ whole genome shotgun (WGS) entry which is preliminary data.</text>
</comment>
<reference evidence="2 3" key="1">
    <citation type="submission" date="2021-03" db="EMBL/GenBank/DDBJ databases">
        <title>Aliifodinibius sp. nov., a new bacterium isolated from saline soil.</title>
        <authorList>
            <person name="Galisteo C."/>
            <person name="De La Haba R."/>
            <person name="Sanchez-Porro C."/>
            <person name="Ventosa A."/>
        </authorList>
    </citation>
    <scope>NUCLEOTIDE SEQUENCE [LARGE SCALE GENOMIC DNA]</scope>
    <source>
        <strain evidence="2 3">1BSP15-2V2</strain>
    </source>
</reference>
<evidence type="ECO:0008006" key="4">
    <source>
        <dbReference type="Google" id="ProtNLM"/>
    </source>
</evidence>
<proteinExistence type="predicted"/>
<keyword evidence="3" id="KW-1185">Reference proteome</keyword>
<sequence>MEGNIPSDLEILEDIYYRYHKDFRKYAKKDPDRIARIRVPIEVEDVAEACGVEEDMIFGRIFYHFNKNYSYTNTDGEVTSFFSTEKFEGLSVNFPLVASVLADKYDEKKKYETILLLVAIAVVISIVSLLVAFFV</sequence>
<gene>
    <name evidence="2" type="ORF">J6I44_00905</name>
</gene>
<evidence type="ECO:0000313" key="3">
    <source>
        <dbReference type="Proteomes" id="UP001207918"/>
    </source>
</evidence>
<accession>A0ABT3PHJ2</accession>
<evidence type="ECO:0000313" key="2">
    <source>
        <dbReference type="EMBL" id="MCW9705386.1"/>
    </source>
</evidence>
<dbReference type="EMBL" id="JAGGJA010000001">
    <property type="protein sequence ID" value="MCW9705386.1"/>
    <property type="molecule type" value="Genomic_DNA"/>
</dbReference>
<organism evidence="2 3">
    <name type="scientific">Fodinibius salsisoli</name>
    <dbReference type="NCBI Taxonomy" id="2820877"/>
    <lineage>
        <taxon>Bacteria</taxon>
        <taxon>Pseudomonadati</taxon>
        <taxon>Balneolota</taxon>
        <taxon>Balneolia</taxon>
        <taxon>Balneolales</taxon>
        <taxon>Balneolaceae</taxon>
        <taxon>Fodinibius</taxon>
    </lineage>
</organism>
<keyword evidence="1" id="KW-1133">Transmembrane helix</keyword>
<feature type="transmembrane region" description="Helical" evidence="1">
    <location>
        <begin position="114"/>
        <end position="134"/>
    </location>
</feature>
<dbReference type="RefSeq" id="WP_265764049.1">
    <property type="nucleotide sequence ID" value="NZ_JAGGJA010000001.1"/>
</dbReference>
<protein>
    <recommendedName>
        <fullName evidence="4">Helix-turn-helix domain-containing protein</fullName>
    </recommendedName>
</protein>